<dbReference type="InterPro" id="IPR003856">
    <property type="entry name" value="LPS_length_determ_N"/>
</dbReference>
<keyword evidence="4 7" id="KW-1133">Transmembrane helix</keyword>
<keyword evidence="11" id="KW-1185">Reference proteome</keyword>
<evidence type="ECO:0000256" key="1">
    <source>
        <dbReference type="ARBA" id="ARBA00004651"/>
    </source>
</evidence>
<feature type="coiled-coil region" evidence="6">
    <location>
        <begin position="343"/>
        <end position="401"/>
    </location>
</feature>
<dbReference type="GO" id="GO:0004713">
    <property type="term" value="F:protein tyrosine kinase activity"/>
    <property type="evidence" value="ECO:0007669"/>
    <property type="project" value="TreeGrafter"/>
</dbReference>
<evidence type="ECO:0000256" key="4">
    <source>
        <dbReference type="ARBA" id="ARBA00022989"/>
    </source>
</evidence>
<keyword evidence="6" id="KW-0175">Coiled coil</keyword>
<dbReference type="Gene3D" id="3.40.50.300">
    <property type="entry name" value="P-loop containing nucleotide triphosphate hydrolases"/>
    <property type="match status" value="1"/>
</dbReference>
<dbReference type="InterPro" id="IPR027417">
    <property type="entry name" value="P-loop_NTPase"/>
</dbReference>
<keyword evidence="8" id="KW-0732">Signal</keyword>
<dbReference type="InterPro" id="IPR050445">
    <property type="entry name" value="Bact_polysacc_biosynth/exp"/>
</dbReference>
<evidence type="ECO:0000256" key="2">
    <source>
        <dbReference type="ARBA" id="ARBA00022475"/>
    </source>
</evidence>
<dbReference type="GO" id="GO:0005886">
    <property type="term" value="C:plasma membrane"/>
    <property type="evidence" value="ECO:0007669"/>
    <property type="project" value="UniProtKB-SubCell"/>
</dbReference>
<feature type="chain" id="PRO_5032864430" description="Polysaccharide chain length determinant N-terminal domain-containing protein" evidence="8">
    <location>
        <begin position="23"/>
        <end position="740"/>
    </location>
</feature>
<dbReference type="KEGG" id="luo:HHL09_15115"/>
<protein>
    <recommendedName>
        <fullName evidence="9">Polysaccharide chain length determinant N-terminal domain-containing protein</fullName>
    </recommendedName>
</protein>
<feature type="signal peptide" evidence="8">
    <location>
        <begin position="1"/>
        <end position="22"/>
    </location>
</feature>
<dbReference type="PANTHER" id="PTHR32309:SF13">
    <property type="entry name" value="FERRIC ENTEROBACTIN TRANSPORT PROTEIN FEPE"/>
    <property type="match status" value="1"/>
</dbReference>
<evidence type="ECO:0000259" key="9">
    <source>
        <dbReference type="Pfam" id="PF02706"/>
    </source>
</evidence>
<feature type="domain" description="Polysaccharide chain length determinant N-terminal" evidence="9">
    <location>
        <begin position="1"/>
        <end position="84"/>
    </location>
</feature>
<accession>A0A858RLK1</accession>
<keyword evidence="5 7" id="KW-0472">Membrane</keyword>
<feature type="coiled-coil region" evidence="6">
    <location>
        <begin position="161"/>
        <end position="188"/>
    </location>
</feature>
<dbReference type="SUPFAM" id="SSF52540">
    <property type="entry name" value="P-loop containing nucleoside triphosphate hydrolases"/>
    <property type="match status" value="1"/>
</dbReference>
<dbReference type="PANTHER" id="PTHR32309">
    <property type="entry name" value="TYROSINE-PROTEIN KINASE"/>
    <property type="match status" value="1"/>
</dbReference>
<evidence type="ECO:0000256" key="7">
    <source>
        <dbReference type="SAM" id="Phobius"/>
    </source>
</evidence>
<evidence type="ECO:0000256" key="5">
    <source>
        <dbReference type="ARBA" id="ARBA00023136"/>
    </source>
</evidence>
<dbReference type="Proteomes" id="UP000501812">
    <property type="component" value="Chromosome"/>
</dbReference>
<keyword evidence="3 7" id="KW-0812">Transmembrane</keyword>
<evidence type="ECO:0000313" key="10">
    <source>
        <dbReference type="EMBL" id="QJE97060.1"/>
    </source>
</evidence>
<evidence type="ECO:0000256" key="6">
    <source>
        <dbReference type="SAM" id="Coils"/>
    </source>
</evidence>
<organism evidence="10 11">
    <name type="scientific">Luteolibacter luteus</name>
    <dbReference type="NCBI Taxonomy" id="2728835"/>
    <lineage>
        <taxon>Bacteria</taxon>
        <taxon>Pseudomonadati</taxon>
        <taxon>Verrucomicrobiota</taxon>
        <taxon>Verrucomicrobiia</taxon>
        <taxon>Verrucomicrobiales</taxon>
        <taxon>Verrucomicrobiaceae</taxon>
        <taxon>Luteolibacter</taxon>
    </lineage>
</organism>
<evidence type="ECO:0000313" key="11">
    <source>
        <dbReference type="Proteomes" id="UP000501812"/>
    </source>
</evidence>
<proteinExistence type="predicted"/>
<evidence type="ECO:0000256" key="8">
    <source>
        <dbReference type="SAM" id="SignalP"/>
    </source>
</evidence>
<reference evidence="10 11" key="1">
    <citation type="submission" date="2020-04" db="EMBL/GenBank/DDBJ databases">
        <title>Luteolibacter sp. G-1-1-1 isolated from soil.</title>
        <authorList>
            <person name="Dahal R.H."/>
        </authorList>
    </citation>
    <scope>NUCLEOTIDE SEQUENCE [LARGE SCALE GENOMIC DNA]</scope>
    <source>
        <strain evidence="10 11">G-1-1-1</strain>
    </source>
</reference>
<keyword evidence="2" id="KW-1003">Cell membrane</keyword>
<feature type="transmembrane region" description="Helical" evidence="7">
    <location>
        <begin position="439"/>
        <end position="462"/>
    </location>
</feature>
<evidence type="ECO:0000256" key="3">
    <source>
        <dbReference type="ARBA" id="ARBA00022692"/>
    </source>
</evidence>
<name>A0A858RLK1_9BACT</name>
<dbReference type="AlphaFoldDB" id="A0A858RLK1"/>
<comment type="subcellular location">
    <subcellularLocation>
        <location evidence="1">Cell membrane</location>
        <topology evidence="1">Multi-pass membrane protein</topology>
    </subcellularLocation>
</comment>
<sequence>MLFKHKWKILFMSALGFGAAAAVLVTRKPLYQSQAKIAIKYVLQRGGVDSHESEVEAGGRGGDQVVNTELEILRSRDLAKEVAAAIGPDRLLPTLGETAHVNAAAGVVLGGLDVMPATRGSNVVYVTYRNEDPQLAVDVLQEVVKRYFNKHLEIHRSVGAFDSVAQQVDQVRNRLLQTEDELNDLKSEAGILSVTDETSSLAVQRDKTKQDLVSAEAERDAQATKVRALERDLAVAGQSDETAVASVSLKPIPKAEKPVPAPPKPEEIEEYRELAKQIEMLQQQGFELRSKFASGNAQVIRNQQEVASLKAKRASVLEKNPGLAMEAATAPSGNEPPNPLQELRKERDTLAALEARIERYRTHLTELEARIKRLSGVQPKIDELERRKEMEDAEYRLLETNLNKARVDRTLDPSQIPNIPVLQHPSAPQQIFSELSTKIALGLAGAGVLSGLGLAFLLELVIDRRIKRPTEIESRLQLPLMLSIPYVRPKHRGALLIANDRSESGGEGEKPNLPAVRGANGFHQFPAKNDHFIHPYSEAIRDRIVFNFQVNNMTHKPKLMAVTGLSAGAGTSTIAAGLAKAFSEVNGAKVLLVDLNSEFPDDNPMFGNRPLHSLVGALQAARNTRFKEGSQNLYLASAASRKSDPNASPFGPMHLYELLPHFRASEFDYIIFDMPALAQTSPTVAMAGLMDKVLLVVDGEDTSRETLKWGYSELVKGRADVSCIFNKAKSHAPSWVLGDV</sequence>
<dbReference type="Pfam" id="PF02706">
    <property type="entry name" value="Wzz"/>
    <property type="match status" value="1"/>
</dbReference>
<gene>
    <name evidence="10" type="ORF">HHL09_15115</name>
</gene>
<dbReference type="EMBL" id="CP051774">
    <property type="protein sequence ID" value="QJE97060.1"/>
    <property type="molecule type" value="Genomic_DNA"/>
</dbReference>